<evidence type="ECO:0000259" key="1">
    <source>
        <dbReference type="Pfam" id="PF12680"/>
    </source>
</evidence>
<name>A0A381E133_9GAMM</name>
<organism evidence="2 3">
    <name type="scientific">Cardiobacterium valvarum</name>
    <dbReference type="NCBI Taxonomy" id="194702"/>
    <lineage>
        <taxon>Bacteria</taxon>
        <taxon>Pseudomonadati</taxon>
        <taxon>Pseudomonadota</taxon>
        <taxon>Gammaproteobacteria</taxon>
        <taxon>Cardiobacteriales</taxon>
        <taxon>Cardiobacteriaceae</taxon>
        <taxon>Cardiobacterium</taxon>
    </lineage>
</organism>
<dbReference type="Gene3D" id="3.10.450.50">
    <property type="match status" value="1"/>
</dbReference>
<feature type="domain" description="SnoaL-like" evidence="1">
    <location>
        <begin position="9"/>
        <end position="116"/>
    </location>
</feature>
<dbReference type="RefSeq" id="WP_115610832.1">
    <property type="nucleotide sequence ID" value="NZ_JBHLZC010000001.1"/>
</dbReference>
<dbReference type="InterPro" id="IPR037401">
    <property type="entry name" value="SnoaL-like"/>
</dbReference>
<dbReference type="Proteomes" id="UP000254572">
    <property type="component" value="Unassembled WGS sequence"/>
</dbReference>
<dbReference type="AlphaFoldDB" id="A0A381E133"/>
<accession>A0A381E133</accession>
<evidence type="ECO:0000313" key="2">
    <source>
        <dbReference type="EMBL" id="SUX19621.1"/>
    </source>
</evidence>
<keyword evidence="3" id="KW-1185">Reference proteome</keyword>
<dbReference type="InterPro" id="IPR032710">
    <property type="entry name" value="NTF2-like_dom_sf"/>
</dbReference>
<dbReference type="SUPFAM" id="SSF54427">
    <property type="entry name" value="NTF2-like"/>
    <property type="match status" value="1"/>
</dbReference>
<dbReference type="EMBL" id="UFUW01000001">
    <property type="protein sequence ID" value="SUX19621.1"/>
    <property type="molecule type" value="Genomic_DNA"/>
</dbReference>
<dbReference type="OrthoDB" id="7375782at2"/>
<proteinExistence type="predicted"/>
<evidence type="ECO:0000313" key="3">
    <source>
        <dbReference type="Proteomes" id="UP000254572"/>
    </source>
</evidence>
<reference evidence="2 3" key="1">
    <citation type="submission" date="2018-06" db="EMBL/GenBank/DDBJ databases">
        <authorList>
            <consortium name="Pathogen Informatics"/>
            <person name="Doyle S."/>
        </authorList>
    </citation>
    <scope>NUCLEOTIDE SEQUENCE [LARGE SCALE GENOMIC DNA]</scope>
    <source>
        <strain evidence="2 3">NCTC13294</strain>
    </source>
</reference>
<sequence>MNTANYLYHAWHEAAKNRDTDALIALYHDDAELESPLVPIILQREDGILRGKAEIRAFLEEGTRRRPNEWVRWYRDANYYTGGDILIWEYPRQTPDGNQVDILELMQHRDGKIYRHRIYWGWFGTQMLIHSALAKQA</sequence>
<gene>
    <name evidence="2" type="ORF">NCTC13294_00558</name>
</gene>
<protein>
    <submittedName>
        <fullName evidence="2">SnoaL-like domain</fullName>
    </submittedName>
</protein>
<dbReference type="Pfam" id="PF12680">
    <property type="entry name" value="SnoaL_2"/>
    <property type="match status" value="1"/>
</dbReference>